<comment type="caution">
    <text evidence="1">The sequence shown here is derived from an EMBL/GenBank/DDBJ whole genome shotgun (WGS) entry which is preliminary data.</text>
</comment>
<sequence>MAENIDPAAKAISNQEKASTVTRDYWATTETVAMTTRDMINAIQANSFLCHLLSPFPLTCSLNKEIHWYKNIGNKSLQLEQELTVCLQNGVNTNEDPVQQTISFLNAKLSTDEFTKDDMDQLKILGIDGSCSDKDVQQEQMTSSWSQVQIIASIRFLTLLIKVQSTHPQKVTLTAQNLLQNNLTCLQNSKRSREIRIYLSLLLKVIEPIAGLNAISASVWRSISDLSTTLSTLPQETFLDLQSFEKLLCLGIDRILVLIQQGKEAISCNTMQIHKMGKLVKFFLVRLLSLIPLLQSVYIEDKETLWKLYTTQFIHLKGGFRLLGQETDGGIYEIVLGLENKVEACLQKFMQIGSNVMNVESSSEASDSILVPKVLYMLCFLGKGVDEMFQDFDAFWFGKWLTLQTMVENINNLILEQQINSVSEQQLKSFLILCETLIWETMPMCYGYISSRGPASNNILLSLGGICNLFILLERMNITMTSAVKVASRAKLHCQLIKWLCGNGNIGPIHPISREVTLALIHMHVIRSFQQDFHSRNNVIRSGLSVSDVFMRLLVKMLLHQSTGRLGRQHVAIILSRLLDLESQELQLLQSNIADLLSDAVINLLVQMKENSSSKKRKRSSLVEWSIPSNMDVVFTIISRIMYSSNFAAKLDVHMKESLVSHFSALLLLNSGNNVMRLERVSFLTSKAPLLFSIVSSFLRVASVQVPLNVVMKSLSVDKTVDKLALFQYLQSQLLGDDKSIIQELKSFSQKCSCTGNIFGSTLLSSQLYKYLSNEGNHKQVIASIHSSLLSQKYTMVKIAAMLALEVFASKTPPSHRTVLPQCVPKESQLLLQARLKGHIFSWENRTVIPMIQKENRHRKQAEESLTLSSLYRLRNYMERQKHSQLHIEPETCSILLSDPHNPLYRATLLLSKEAKDCTIRDIVAWNFQRKGQTLTTNCIKSIIYL</sequence>
<dbReference type="Proteomes" id="UP001054902">
    <property type="component" value="Unassembled WGS sequence"/>
</dbReference>
<proteinExistence type="predicted"/>
<reference evidence="1 2" key="1">
    <citation type="journal article" date="2021" name="Sci. Rep.">
        <title>The genome of the diatom Chaetoceros tenuissimus carries an ancient integrated fragment of an extant virus.</title>
        <authorList>
            <person name="Hongo Y."/>
            <person name="Kimura K."/>
            <person name="Takaki Y."/>
            <person name="Yoshida Y."/>
            <person name="Baba S."/>
            <person name="Kobayashi G."/>
            <person name="Nagasaki K."/>
            <person name="Hano T."/>
            <person name="Tomaru Y."/>
        </authorList>
    </citation>
    <scope>NUCLEOTIDE SEQUENCE [LARGE SCALE GENOMIC DNA]</scope>
    <source>
        <strain evidence="1 2">NIES-3715</strain>
    </source>
</reference>
<keyword evidence="2" id="KW-1185">Reference proteome</keyword>
<protein>
    <submittedName>
        <fullName evidence="1">Uncharacterized protein</fullName>
    </submittedName>
</protein>
<dbReference type="AlphaFoldDB" id="A0AAD3D8R6"/>
<organism evidence="1 2">
    <name type="scientific">Chaetoceros tenuissimus</name>
    <dbReference type="NCBI Taxonomy" id="426638"/>
    <lineage>
        <taxon>Eukaryota</taxon>
        <taxon>Sar</taxon>
        <taxon>Stramenopiles</taxon>
        <taxon>Ochrophyta</taxon>
        <taxon>Bacillariophyta</taxon>
        <taxon>Coscinodiscophyceae</taxon>
        <taxon>Chaetocerotophycidae</taxon>
        <taxon>Chaetocerotales</taxon>
        <taxon>Chaetocerotaceae</taxon>
        <taxon>Chaetoceros</taxon>
    </lineage>
</organism>
<evidence type="ECO:0000313" key="2">
    <source>
        <dbReference type="Proteomes" id="UP001054902"/>
    </source>
</evidence>
<evidence type="ECO:0000313" key="1">
    <source>
        <dbReference type="EMBL" id="GFH59919.1"/>
    </source>
</evidence>
<name>A0AAD3D8R6_9STRA</name>
<gene>
    <name evidence="1" type="ORF">CTEN210_16394</name>
</gene>
<accession>A0AAD3D8R6</accession>
<dbReference type="EMBL" id="BLLK01000069">
    <property type="protein sequence ID" value="GFH59919.1"/>
    <property type="molecule type" value="Genomic_DNA"/>
</dbReference>